<dbReference type="PANTHER" id="PTHR46796">
    <property type="entry name" value="HTH-TYPE TRANSCRIPTIONAL ACTIVATOR RHAS-RELATED"/>
    <property type="match status" value="1"/>
</dbReference>
<dbReference type="SUPFAM" id="SSF46689">
    <property type="entry name" value="Homeodomain-like"/>
    <property type="match status" value="1"/>
</dbReference>
<dbReference type="RefSeq" id="WP_288880848.1">
    <property type="nucleotide sequence ID" value="NZ_CBFGNQ010000024.1"/>
</dbReference>
<dbReference type="InterPro" id="IPR018060">
    <property type="entry name" value="HTH_AraC"/>
</dbReference>
<dbReference type="InterPro" id="IPR050204">
    <property type="entry name" value="AraC_XylS_family_regulators"/>
</dbReference>
<sequence length="245" mass="27923">MNYKETKPHPAIADYIDAFWTTTNDERSAVFEKILPDGCVDIILNLGEDCKTDNGQFNIKNGEICLVGTMRHFKMTELKTETKLLGVRFKPSAFSAFYKFGSLHEATDSTITLDKELSPDFNRVITESIGYLNQFFIKKLKPHPAPILMPVIADIKKQKGIISVVELTNRHFTTVRQLERHFKQHVGISPKEFINITRFQFVHAAIQKKSSKKSMSEIAFEHGYYDHAHLANAIKSYTGVTPNEL</sequence>
<dbReference type="InterPro" id="IPR046532">
    <property type="entry name" value="DUF6597"/>
</dbReference>
<evidence type="ECO:0000256" key="1">
    <source>
        <dbReference type="ARBA" id="ARBA00023015"/>
    </source>
</evidence>
<accession>A0ABU8NGW5</accession>
<keyword evidence="6" id="KW-1185">Reference proteome</keyword>
<feature type="domain" description="HTH araC/xylS-type" evidence="4">
    <location>
        <begin position="145"/>
        <end position="245"/>
    </location>
</feature>
<reference evidence="5 6" key="1">
    <citation type="submission" date="2024-03" db="EMBL/GenBank/DDBJ databases">
        <title>Sequence of Lycoming College Course Isolates.</title>
        <authorList>
            <person name="Plotts O."/>
            <person name="Newman J."/>
        </authorList>
    </citation>
    <scope>NUCLEOTIDE SEQUENCE [LARGE SCALE GENOMIC DNA]</scope>
    <source>
        <strain evidence="5 6">CJB-3</strain>
    </source>
</reference>
<gene>
    <name evidence="5" type="ORF">WAE58_03600</name>
</gene>
<keyword evidence="1" id="KW-0805">Transcription regulation</keyword>
<name>A0ABU8NGW5_9SPHI</name>
<comment type="caution">
    <text evidence="5">The sequence shown here is derived from an EMBL/GenBank/DDBJ whole genome shotgun (WGS) entry which is preliminary data.</text>
</comment>
<proteinExistence type="predicted"/>
<evidence type="ECO:0000259" key="4">
    <source>
        <dbReference type="PROSITE" id="PS01124"/>
    </source>
</evidence>
<dbReference type="PANTHER" id="PTHR46796:SF13">
    <property type="entry name" value="HTH-TYPE TRANSCRIPTIONAL ACTIVATOR RHAS"/>
    <property type="match status" value="1"/>
</dbReference>
<dbReference type="Gene3D" id="1.10.10.60">
    <property type="entry name" value="Homeodomain-like"/>
    <property type="match status" value="1"/>
</dbReference>
<dbReference type="Pfam" id="PF20240">
    <property type="entry name" value="DUF6597"/>
    <property type="match status" value="1"/>
</dbReference>
<dbReference type="PROSITE" id="PS01124">
    <property type="entry name" value="HTH_ARAC_FAMILY_2"/>
    <property type="match status" value="1"/>
</dbReference>
<keyword evidence="2" id="KW-0238">DNA-binding</keyword>
<protein>
    <submittedName>
        <fullName evidence="5">Helix-turn-helix transcriptional regulator</fullName>
    </submittedName>
</protein>
<evidence type="ECO:0000256" key="2">
    <source>
        <dbReference type="ARBA" id="ARBA00023125"/>
    </source>
</evidence>
<organism evidence="5 6">
    <name type="scientific">Pedobacter panaciterrae</name>
    <dbReference type="NCBI Taxonomy" id="363849"/>
    <lineage>
        <taxon>Bacteria</taxon>
        <taxon>Pseudomonadati</taxon>
        <taxon>Bacteroidota</taxon>
        <taxon>Sphingobacteriia</taxon>
        <taxon>Sphingobacteriales</taxon>
        <taxon>Sphingobacteriaceae</taxon>
        <taxon>Pedobacter</taxon>
    </lineage>
</organism>
<keyword evidence="3" id="KW-0804">Transcription</keyword>
<dbReference type="Pfam" id="PF12833">
    <property type="entry name" value="HTH_18"/>
    <property type="match status" value="1"/>
</dbReference>
<evidence type="ECO:0000313" key="5">
    <source>
        <dbReference type="EMBL" id="MEJ2901490.1"/>
    </source>
</evidence>
<dbReference type="SMART" id="SM00342">
    <property type="entry name" value="HTH_ARAC"/>
    <property type="match status" value="1"/>
</dbReference>
<dbReference type="InterPro" id="IPR009057">
    <property type="entry name" value="Homeodomain-like_sf"/>
</dbReference>
<evidence type="ECO:0000256" key="3">
    <source>
        <dbReference type="ARBA" id="ARBA00023163"/>
    </source>
</evidence>
<evidence type="ECO:0000313" key="6">
    <source>
        <dbReference type="Proteomes" id="UP001378956"/>
    </source>
</evidence>
<dbReference type="Proteomes" id="UP001378956">
    <property type="component" value="Unassembled WGS sequence"/>
</dbReference>
<dbReference type="EMBL" id="JBBEUB010000001">
    <property type="protein sequence ID" value="MEJ2901490.1"/>
    <property type="molecule type" value="Genomic_DNA"/>
</dbReference>